<dbReference type="PANTHER" id="PTHR43394">
    <property type="entry name" value="ATP-DEPENDENT PERMEASE MDL1, MITOCHONDRIAL"/>
    <property type="match status" value="1"/>
</dbReference>
<feature type="domain" description="ABC transmembrane type-1" evidence="10">
    <location>
        <begin position="23"/>
        <end position="315"/>
    </location>
</feature>
<evidence type="ECO:0000256" key="6">
    <source>
        <dbReference type="ARBA" id="ARBA00022989"/>
    </source>
</evidence>
<evidence type="ECO:0000259" key="10">
    <source>
        <dbReference type="PROSITE" id="PS50929"/>
    </source>
</evidence>
<name>A0A9E2KWI7_9BACT</name>
<feature type="domain" description="ABC transporter" evidence="9">
    <location>
        <begin position="360"/>
        <end position="593"/>
    </location>
</feature>
<keyword evidence="5 11" id="KW-0067">ATP-binding</keyword>
<organism evidence="11 12">
    <name type="scientific">Candidatus Ureaplasma intestinipullorum</name>
    <dbReference type="NCBI Taxonomy" id="2838770"/>
    <lineage>
        <taxon>Bacteria</taxon>
        <taxon>Bacillati</taxon>
        <taxon>Mycoplasmatota</taxon>
        <taxon>Mycoplasmoidales</taxon>
        <taxon>Mycoplasmoidaceae</taxon>
        <taxon>Ureaplasma</taxon>
    </lineage>
</organism>
<protein>
    <submittedName>
        <fullName evidence="11">ABC transporter ATP-binding protein/permease</fullName>
    </submittedName>
</protein>
<proteinExistence type="inferred from homology"/>
<dbReference type="PANTHER" id="PTHR43394:SF1">
    <property type="entry name" value="ATP-BINDING CASSETTE SUB-FAMILY B MEMBER 10, MITOCHONDRIAL"/>
    <property type="match status" value="1"/>
</dbReference>
<evidence type="ECO:0000256" key="3">
    <source>
        <dbReference type="ARBA" id="ARBA00022692"/>
    </source>
</evidence>
<dbReference type="GO" id="GO:0005524">
    <property type="term" value="F:ATP binding"/>
    <property type="evidence" value="ECO:0007669"/>
    <property type="project" value="UniProtKB-KW"/>
</dbReference>
<keyword evidence="3 8" id="KW-0812">Transmembrane</keyword>
<comment type="subcellular location">
    <subcellularLocation>
        <location evidence="1">Cell membrane</location>
        <topology evidence="1">Multi-pass membrane protein</topology>
    </subcellularLocation>
</comment>
<evidence type="ECO:0000256" key="8">
    <source>
        <dbReference type="SAM" id="Phobius"/>
    </source>
</evidence>
<dbReference type="SMART" id="SM00382">
    <property type="entry name" value="AAA"/>
    <property type="match status" value="1"/>
</dbReference>
<keyword evidence="4" id="KW-0547">Nucleotide-binding</keyword>
<feature type="transmembrane region" description="Helical" evidence="8">
    <location>
        <begin position="50"/>
        <end position="75"/>
    </location>
</feature>
<dbReference type="Pfam" id="PF00664">
    <property type="entry name" value="ABC_membrane"/>
    <property type="match status" value="1"/>
</dbReference>
<dbReference type="PROSITE" id="PS51257">
    <property type="entry name" value="PROKAR_LIPOPROTEIN"/>
    <property type="match status" value="1"/>
</dbReference>
<dbReference type="InterPro" id="IPR003593">
    <property type="entry name" value="AAA+_ATPase"/>
</dbReference>
<dbReference type="EMBL" id="JAHLFM010000037">
    <property type="protein sequence ID" value="MBU3830978.1"/>
    <property type="molecule type" value="Genomic_DNA"/>
</dbReference>
<dbReference type="Gene3D" id="3.40.50.300">
    <property type="entry name" value="P-loop containing nucleotide triphosphate hydrolases"/>
    <property type="match status" value="1"/>
</dbReference>
<dbReference type="SUPFAM" id="SSF52540">
    <property type="entry name" value="P-loop containing nucleoside triphosphate hydrolases"/>
    <property type="match status" value="1"/>
</dbReference>
<dbReference type="InterPro" id="IPR003439">
    <property type="entry name" value="ABC_transporter-like_ATP-bd"/>
</dbReference>
<keyword evidence="6 8" id="KW-1133">Transmembrane helix</keyword>
<dbReference type="Proteomes" id="UP000824247">
    <property type="component" value="Unassembled WGS sequence"/>
</dbReference>
<comment type="similarity">
    <text evidence="2">Belongs to the ABC transporter superfamily.</text>
</comment>
<keyword evidence="7 8" id="KW-0472">Membrane</keyword>
<gene>
    <name evidence="11" type="ORF">H9897_02375</name>
</gene>
<evidence type="ECO:0000256" key="4">
    <source>
        <dbReference type="ARBA" id="ARBA00022741"/>
    </source>
</evidence>
<dbReference type="InterPro" id="IPR011527">
    <property type="entry name" value="ABC1_TM_dom"/>
</dbReference>
<dbReference type="PROSITE" id="PS50893">
    <property type="entry name" value="ABC_TRANSPORTER_2"/>
    <property type="match status" value="1"/>
</dbReference>
<sequence length="593" mass="68271">MKIKFNQFTQYFKIAKWYLLLQLILAILSGGACISLTVCINYAMKGIEEVNFQYVCLVCSLMTGAYLINSVMNYLQYMINTKMSQKIGAVMRKNLLIKINQFPMEFFDNNKSGDIISKFTIDLNNVTTFFSEFIADFIGIMVWIFGLSIAIILVSWKLALITFVIFSLFFLILLLILKKSNPYFQKTQKKLSDINSFLNQTFTNSDTINSLNLSNTFVNKFTKESIILKNTNTKSYFFGTLSFLYMEFVVNFLVVFVTFIGIIFINNNISLDSVKFIGVNSENNEFNILTIFILLMRQFLSPFNLASSYLLFGMTTLVSVRRLLKLTNNKNENNKFLKFVIKYSKNISDVDHNNKTSQLLEFKNVNFSYCKDKKIINNLSFTIGEGEFVGIVGETGSGKSTIINLLTKLYLIRDGDILLNGKSIKKISDKDVRENIFVIPQETHIFKDTIYNNIRLMNKNVSNKQIDELIKKLEIEDIFNKFKNKLNTFIYDNNCLSNGEKQLISICRALVSSAKIIVLDEINSSMDSRLEITLNKAIDYLKETKTLVFIAHKLSAIKNANKIIVLKNGELIEMGTHEQLLNNKNYYYELWTN</sequence>
<dbReference type="Gene3D" id="1.20.1560.10">
    <property type="entry name" value="ABC transporter type 1, transmembrane domain"/>
    <property type="match status" value="1"/>
</dbReference>
<evidence type="ECO:0000259" key="9">
    <source>
        <dbReference type="PROSITE" id="PS50893"/>
    </source>
</evidence>
<dbReference type="InterPro" id="IPR039421">
    <property type="entry name" value="Type_1_exporter"/>
</dbReference>
<accession>A0A9E2KWI7</accession>
<dbReference type="InterPro" id="IPR036640">
    <property type="entry name" value="ABC1_TM_sf"/>
</dbReference>
<reference evidence="11" key="2">
    <citation type="submission" date="2021-04" db="EMBL/GenBank/DDBJ databases">
        <authorList>
            <person name="Gilroy R."/>
        </authorList>
    </citation>
    <scope>NUCLEOTIDE SEQUENCE</scope>
    <source>
        <strain evidence="11">A5-1222</strain>
    </source>
</reference>
<feature type="transmembrane region" description="Helical" evidence="8">
    <location>
        <begin position="20"/>
        <end position="44"/>
    </location>
</feature>
<comment type="caution">
    <text evidence="11">The sequence shown here is derived from an EMBL/GenBank/DDBJ whole genome shotgun (WGS) entry which is preliminary data.</text>
</comment>
<dbReference type="Pfam" id="PF00005">
    <property type="entry name" value="ABC_tran"/>
    <property type="match status" value="1"/>
</dbReference>
<feature type="transmembrane region" description="Helical" evidence="8">
    <location>
        <begin position="286"/>
        <end position="312"/>
    </location>
</feature>
<evidence type="ECO:0000256" key="1">
    <source>
        <dbReference type="ARBA" id="ARBA00004651"/>
    </source>
</evidence>
<evidence type="ECO:0000313" key="11">
    <source>
        <dbReference type="EMBL" id="MBU3830978.1"/>
    </source>
</evidence>
<dbReference type="GO" id="GO:0016887">
    <property type="term" value="F:ATP hydrolysis activity"/>
    <property type="evidence" value="ECO:0007669"/>
    <property type="project" value="InterPro"/>
</dbReference>
<dbReference type="GO" id="GO:0005886">
    <property type="term" value="C:plasma membrane"/>
    <property type="evidence" value="ECO:0007669"/>
    <property type="project" value="UniProtKB-SubCell"/>
</dbReference>
<dbReference type="AlphaFoldDB" id="A0A9E2KWI7"/>
<reference evidence="11" key="1">
    <citation type="journal article" date="2021" name="PeerJ">
        <title>Extensive microbial diversity within the chicken gut microbiome revealed by metagenomics and culture.</title>
        <authorList>
            <person name="Gilroy R."/>
            <person name="Ravi A."/>
            <person name="Getino M."/>
            <person name="Pursley I."/>
            <person name="Horton D.L."/>
            <person name="Alikhan N.F."/>
            <person name="Baker D."/>
            <person name="Gharbi K."/>
            <person name="Hall N."/>
            <person name="Watson M."/>
            <person name="Adriaenssens E.M."/>
            <person name="Foster-Nyarko E."/>
            <person name="Jarju S."/>
            <person name="Secka A."/>
            <person name="Antonio M."/>
            <person name="Oren A."/>
            <person name="Chaudhuri R.R."/>
            <person name="La Ragione R."/>
            <person name="Hildebrand F."/>
            <person name="Pallen M.J."/>
        </authorList>
    </citation>
    <scope>NUCLEOTIDE SEQUENCE</scope>
    <source>
        <strain evidence="11">A5-1222</strain>
    </source>
</reference>
<feature type="transmembrane region" description="Helical" evidence="8">
    <location>
        <begin position="133"/>
        <end position="152"/>
    </location>
</feature>
<evidence type="ECO:0000256" key="7">
    <source>
        <dbReference type="ARBA" id="ARBA00023136"/>
    </source>
</evidence>
<dbReference type="GO" id="GO:0015421">
    <property type="term" value="F:ABC-type oligopeptide transporter activity"/>
    <property type="evidence" value="ECO:0007669"/>
    <property type="project" value="TreeGrafter"/>
</dbReference>
<evidence type="ECO:0000256" key="5">
    <source>
        <dbReference type="ARBA" id="ARBA00022840"/>
    </source>
</evidence>
<evidence type="ECO:0000256" key="2">
    <source>
        <dbReference type="ARBA" id="ARBA00005417"/>
    </source>
</evidence>
<feature type="transmembrane region" description="Helical" evidence="8">
    <location>
        <begin position="158"/>
        <end position="177"/>
    </location>
</feature>
<dbReference type="InterPro" id="IPR027417">
    <property type="entry name" value="P-loop_NTPase"/>
</dbReference>
<dbReference type="PROSITE" id="PS50929">
    <property type="entry name" value="ABC_TM1F"/>
    <property type="match status" value="1"/>
</dbReference>
<feature type="transmembrane region" description="Helical" evidence="8">
    <location>
        <begin position="243"/>
        <end position="266"/>
    </location>
</feature>
<evidence type="ECO:0000313" key="12">
    <source>
        <dbReference type="Proteomes" id="UP000824247"/>
    </source>
</evidence>
<dbReference type="SUPFAM" id="SSF90123">
    <property type="entry name" value="ABC transporter transmembrane region"/>
    <property type="match status" value="1"/>
</dbReference>